<evidence type="ECO:0000313" key="6">
    <source>
        <dbReference type="EMBL" id="KAF5801098.1"/>
    </source>
</evidence>
<proteinExistence type="inferred from homology"/>
<evidence type="ECO:0000313" key="8">
    <source>
        <dbReference type="Proteomes" id="UP000215914"/>
    </source>
</evidence>
<keyword evidence="3" id="KW-0934">Plastid</keyword>
<accession>A0A251UFP5</accession>
<gene>
    <name evidence="7" type="ORF">HannXRQ_Chr06g0168501</name>
    <name evidence="6" type="ORF">HanXRQr2_Chr06g0244191</name>
</gene>
<evidence type="ECO:0000256" key="3">
    <source>
        <dbReference type="ARBA" id="ARBA00022640"/>
    </source>
</evidence>
<dbReference type="Proteomes" id="UP000215914">
    <property type="component" value="Chromosome 6"/>
</dbReference>
<reference evidence="7" key="2">
    <citation type="submission" date="2017-02" db="EMBL/GenBank/DDBJ databases">
        <title>Sunflower complete genome.</title>
        <authorList>
            <person name="Langlade N."/>
            <person name="Munos S."/>
        </authorList>
    </citation>
    <scope>NUCLEOTIDE SEQUENCE [LARGE SCALE GENOMIC DNA]</scope>
    <source>
        <tissue evidence="7">Leaves</tissue>
    </source>
</reference>
<dbReference type="SUPFAM" id="SSF82657">
    <property type="entry name" value="BolA-like"/>
    <property type="match status" value="1"/>
</dbReference>
<dbReference type="InterPro" id="IPR002634">
    <property type="entry name" value="BolA"/>
</dbReference>
<dbReference type="EMBL" id="CM007895">
    <property type="protein sequence ID" value="OTG22165.1"/>
    <property type="molecule type" value="Genomic_DNA"/>
</dbReference>
<organism evidence="7 8">
    <name type="scientific">Helianthus annuus</name>
    <name type="common">Common sunflower</name>
    <dbReference type="NCBI Taxonomy" id="4232"/>
    <lineage>
        <taxon>Eukaryota</taxon>
        <taxon>Viridiplantae</taxon>
        <taxon>Streptophyta</taxon>
        <taxon>Embryophyta</taxon>
        <taxon>Tracheophyta</taxon>
        <taxon>Spermatophyta</taxon>
        <taxon>Magnoliopsida</taxon>
        <taxon>eudicotyledons</taxon>
        <taxon>Gunneridae</taxon>
        <taxon>Pentapetalae</taxon>
        <taxon>asterids</taxon>
        <taxon>campanulids</taxon>
        <taxon>Asterales</taxon>
        <taxon>Asteraceae</taxon>
        <taxon>Asteroideae</taxon>
        <taxon>Heliantheae alliance</taxon>
        <taxon>Heliantheae</taxon>
        <taxon>Helianthus</taxon>
    </lineage>
</organism>
<dbReference type="Gramene" id="mRNA:HanXRQr2_Chr06g0244191">
    <property type="protein sequence ID" value="mRNA:HanXRQr2_Chr06g0244191"/>
    <property type="gene ID" value="HanXRQr2_Chr06g0244191"/>
</dbReference>
<sequence>MVIKQRKESNRTKRRRFSILDLLIWQTMGSRGANVLLTRASRIKSKLQTVLEAKILEVEDVSYQHAGHAAVKDNASETHFNVKVVSGKFDGQNLVKRHRMVYDALADELESGLHALSIVAKTPKEAGLS</sequence>
<dbReference type="GO" id="GO:0009507">
    <property type="term" value="C:chloroplast"/>
    <property type="evidence" value="ECO:0000318"/>
    <property type="project" value="GO_Central"/>
</dbReference>
<dbReference type="Pfam" id="PF01722">
    <property type="entry name" value="BolA"/>
    <property type="match status" value="1"/>
</dbReference>
<reference evidence="6" key="3">
    <citation type="submission" date="2020-06" db="EMBL/GenBank/DDBJ databases">
        <title>Helianthus annuus Genome sequencing and assembly Release 2.</title>
        <authorList>
            <person name="Gouzy J."/>
            <person name="Langlade N."/>
            <person name="Munos S."/>
        </authorList>
    </citation>
    <scope>NUCLEOTIDE SEQUENCE</scope>
    <source>
        <tissue evidence="6">Leaves</tissue>
    </source>
</reference>
<protein>
    <submittedName>
        <fullName evidence="6 7">BolA protein</fullName>
    </submittedName>
</protein>
<dbReference type="STRING" id="4232.A0A251UFP5"/>
<evidence type="ECO:0000256" key="1">
    <source>
        <dbReference type="ARBA" id="ARBA00004229"/>
    </source>
</evidence>
<dbReference type="OMA" id="MTRVEIH"/>
<evidence type="ECO:0000256" key="5">
    <source>
        <dbReference type="RuleBase" id="RU003860"/>
    </source>
</evidence>
<evidence type="ECO:0000313" key="7">
    <source>
        <dbReference type="EMBL" id="OTG22165.1"/>
    </source>
</evidence>
<dbReference type="InParanoid" id="A0A251UFP5"/>
<evidence type="ECO:0000256" key="4">
    <source>
        <dbReference type="ARBA" id="ARBA00022946"/>
    </source>
</evidence>
<keyword evidence="4" id="KW-0809">Transit peptide</keyword>
<dbReference type="FunCoup" id="A0A251UFP5">
    <property type="interactions" value="936"/>
</dbReference>
<keyword evidence="8" id="KW-1185">Reference proteome</keyword>
<comment type="subcellular location">
    <subcellularLocation>
        <location evidence="1">Plastid</location>
        <location evidence="1">Chloroplast</location>
    </subcellularLocation>
</comment>
<reference evidence="6 8" key="1">
    <citation type="journal article" date="2017" name="Nature">
        <title>The sunflower genome provides insights into oil metabolism, flowering and Asterid evolution.</title>
        <authorList>
            <person name="Badouin H."/>
            <person name="Gouzy J."/>
            <person name="Grassa C.J."/>
            <person name="Murat F."/>
            <person name="Staton S.E."/>
            <person name="Cottret L."/>
            <person name="Lelandais-Briere C."/>
            <person name="Owens G.L."/>
            <person name="Carrere S."/>
            <person name="Mayjonade B."/>
            <person name="Legrand L."/>
            <person name="Gill N."/>
            <person name="Kane N.C."/>
            <person name="Bowers J.E."/>
            <person name="Hubner S."/>
            <person name="Bellec A."/>
            <person name="Berard A."/>
            <person name="Berges H."/>
            <person name="Blanchet N."/>
            <person name="Boniface M.C."/>
            <person name="Brunel D."/>
            <person name="Catrice O."/>
            <person name="Chaidir N."/>
            <person name="Claudel C."/>
            <person name="Donnadieu C."/>
            <person name="Faraut T."/>
            <person name="Fievet G."/>
            <person name="Helmstetter N."/>
            <person name="King M."/>
            <person name="Knapp S.J."/>
            <person name="Lai Z."/>
            <person name="Le Paslier M.C."/>
            <person name="Lippi Y."/>
            <person name="Lorenzon L."/>
            <person name="Mandel J.R."/>
            <person name="Marage G."/>
            <person name="Marchand G."/>
            <person name="Marquand E."/>
            <person name="Bret-Mestries E."/>
            <person name="Morien E."/>
            <person name="Nambeesan S."/>
            <person name="Nguyen T."/>
            <person name="Pegot-Espagnet P."/>
            <person name="Pouilly N."/>
            <person name="Raftis F."/>
            <person name="Sallet E."/>
            <person name="Schiex T."/>
            <person name="Thomas J."/>
            <person name="Vandecasteele C."/>
            <person name="Vares D."/>
            <person name="Vear F."/>
            <person name="Vautrin S."/>
            <person name="Crespi M."/>
            <person name="Mangin B."/>
            <person name="Burke J.M."/>
            <person name="Salse J."/>
            <person name="Munos S."/>
            <person name="Vincourt P."/>
            <person name="Rieseberg L.H."/>
            <person name="Langlade N.B."/>
        </authorList>
    </citation>
    <scope>NUCLEOTIDE SEQUENCE [LARGE SCALE GENOMIC DNA]</scope>
    <source>
        <strain evidence="8">cv. SF193</strain>
        <tissue evidence="6">Leaves</tissue>
    </source>
</reference>
<dbReference type="GO" id="GO:0016226">
    <property type="term" value="P:iron-sulfur cluster assembly"/>
    <property type="evidence" value="ECO:0000318"/>
    <property type="project" value="GO_Central"/>
</dbReference>
<dbReference type="Gene3D" id="3.30.300.90">
    <property type="entry name" value="BolA-like"/>
    <property type="match status" value="1"/>
</dbReference>
<dbReference type="FunFam" id="3.30.300.90:FF:000004">
    <property type="entry name" value="SufE-like protein, chloroplastic"/>
    <property type="match status" value="1"/>
</dbReference>
<dbReference type="OrthoDB" id="411584at2759"/>
<comment type="similarity">
    <text evidence="5">Belongs to the BolA/IbaG family.</text>
</comment>
<name>A0A251UFP5_HELAN</name>
<keyword evidence="2" id="KW-0150">Chloroplast</keyword>
<dbReference type="PANTHER" id="PTHR46230:SF6">
    <property type="entry name" value="PROTEIN BOLA1, CHLOROPLASTIC"/>
    <property type="match status" value="1"/>
</dbReference>
<dbReference type="AlphaFoldDB" id="A0A251UFP5"/>
<dbReference type="EMBL" id="MNCJ02000321">
    <property type="protein sequence ID" value="KAF5801098.1"/>
    <property type="molecule type" value="Genomic_DNA"/>
</dbReference>
<evidence type="ECO:0000256" key="2">
    <source>
        <dbReference type="ARBA" id="ARBA00022528"/>
    </source>
</evidence>
<dbReference type="InterPro" id="IPR036065">
    <property type="entry name" value="BolA-like_sf"/>
</dbReference>
<dbReference type="PANTHER" id="PTHR46230">
    <property type="match status" value="1"/>
</dbReference>